<dbReference type="Proteomes" id="UP000271472">
    <property type="component" value="Unassembled WGS sequence"/>
</dbReference>
<dbReference type="SUPFAM" id="SSF46894">
    <property type="entry name" value="C-terminal effector domain of the bipartite response regulators"/>
    <property type="match status" value="1"/>
</dbReference>
<feature type="compositionally biased region" description="Polar residues" evidence="2">
    <location>
        <begin position="110"/>
        <end position="123"/>
    </location>
</feature>
<dbReference type="Gene3D" id="1.10.10.10">
    <property type="entry name" value="Winged helix-like DNA-binding domain superfamily/Winged helix DNA-binding domain"/>
    <property type="match status" value="1"/>
</dbReference>
<accession>A0A3N0IKN7</accession>
<evidence type="ECO:0000259" key="3">
    <source>
        <dbReference type="PROSITE" id="PS50043"/>
    </source>
</evidence>
<sequence>MSAIAARNDENGATGGEAAEQKSTGETAAHECALGIAASKSGGGPSREPGADVTCGLDGDARRKSDGSSRRKLDGGSETTGDARVGGGVTDGTGVGGALSNGRVKRESDGSTSDDFVHSNASHEQLRPTPFACLTEREYEVARLVAEGLDNREIAATAYLSEGTVRNNISSILSKMNLKNRTQIAVAYYKSKDSTR</sequence>
<evidence type="ECO:0000313" key="5">
    <source>
        <dbReference type="Proteomes" id="UP000271472"/>
    </source>
</evidence>
<dbReference type="OrthoDB" id="9808843at2"/>
<keyword evidence="1" id="KW-0238">DNA-binding</keyword>
<dbReference type="PANTHER" id="PTHR43214">
    <property type="entry name" value="TWO-COMPONENT RESPONSE REGULATOR"/>
    <property type="match status" value="1"/>
</dbReference>
<dbReference type="InterPro" id="IPR036388">
    <property type="entry name" value="WH-like_DNA-bd_sf"/>
</dbReference>
<comment type="caution">
    <text evidence="4">The sequence shown here is derived from an EMBL/GenBank/DDBJ whole genome shotgun (WGS) entry which is preliminary data.</text>
</comment>
<dbReference type="InterPro" id="IPR000792">
    <property type="entry name" value="Tscrpt_reg_LuxR_C"/>
</dbReference>
<dbReference type="AlphaFoldDB" id="A0A3N0IKN7"/>
<dbReference type="SMART" id="SM00421">
    <property type="entry name" value="HTH_LUXR"/>
    <property type="match status" value="1"/>
</dbReference>
<gene>
    <name evidence="4" type="ORF">DMP05_00510</name>
</gene>
<protein>
    <recommendedName>
        <fullName evidence="3">HTH luxR-type domain-containing protein</fullName>
    </recommendedName>
</protein>
<evidence type="ECO:0000256" key="2">
    <source>
        <dbReference type="SAM" id="MobiDB-lite"/>
    </source>
</evidence>
<dbReference type="EMBL" id="QIBZ01000001">
    <property type="protein sequence ID" value="RNM37554.1"/>
    <property type="molecule type" value="Genomic_DNA"/>
</dbReference>
<feature type="compositionally biased region" description="Gly residues" evidence="2">
    <location>
        <begin position="84"/>
        <end position="99"/>
    </location>
</feature>
<feature type="region of interest" description="Disordered" evidence="2">
    <location>
        <begin position="1"/>
        <end position="124"/>
    </location>
</feature>
<evidence type="ECO:0000256" key="1">
    <source>
        <dbReference type="ARBA" id="ARBA00023125"/>
    </source>
</evidence>
<dbReference type="GO" id="GO:0003677">
    <property type="term" value="F:DNA binding"/>
    <property type="evidence" value="ECO:0007669"/>
    <property type="project" value="UniProtKB-KW"/>
</dbReference>
<proteinExistence type="predicted"/>
<dbReference type="PRINTS" id="PR00038">
    <property type="entry name" value="HTHLUXR"/>
</dbReference>
<dbReference type="PANTHER" id="PTHR43214:SF40">
    <property type="entry name" value="TRANSCRIPTIONAL REGULATORY PROTEIN LNRK"/>
    <property type="match status" value="1"/>
</dbReference>
<dbReference type="CDD" id="cd06170">
    <property type="entry name" value="LuxR_C_like"/>
    <property type="match status" value="1"/>
</dbReference>
<name>A0A3N0IKN7_9ACTN</name>
<dbReference type="InterPro" id="IPR039420">
    <property type="entry name" value="WalR-like"/>
</dbReference>
<feature type="compositionally biased region" description="Basic and acidic residues" evidence="2">
    <location>
        <begin position="59"/>
        <end position="75"/>
    </location>
</feature>
<keyword evidence="5" id="KW-1185">Reference proteome</keyword>
<dbReference type="PROSITE" id="PS50043">
    <property type="entry name" value="HTH_LUXR_2"/>
    <property type="match status" value="1"/>
</dbReference>
<dbReference type="Pfam" id="PF00196">
    <property type="entry name" value="GerE"/>
    <property type="match status" value="1"/>
</dbReference>
<dbReference type="GO" id="GO:0006355">
    <property type="term" value="P:regulation of DNA-templated transcription"/>
    <property type="evidence" value="ECO:0007669"/>
    <property type="project" value="InterPro"/>
</dbReference>
<feature type="domain" description="HTH luxR-type" evidence="3">
    <location>
        <begin position="127"/>
        <end position="192"/>
    </location>
</feature>
<dbReference type="InterPro" id="IPR016032">
    <property type="entry name" value="Sig_transdc_resp-reg_C-effctor"/>
</dbReference>
<evidence type="ECO:0000313" key="4">
    <source>
        <dbReference type="EMBL" id="RNM37554.1"/>
    </source>
</evidence>
<organism evidence="4 5">
    <name type="scientific">Slackia isoflavoniconvertens</name>
    <dbReference type="NCBI Taxonomy" id="572010"/>
    <lineage>
        <taxon>Bacteria</taxon>
        <taxon>Bacillati</taxon>
        <taxon>Actinomycetota</taxon>
        <taxon>Coriobacteriia</taxon>
        <taxon>Eggerthellales</taxon>
        <taxon>Eggerthellaceae</taxon>
        <taxon>Slackia</taxon>
    </lineage>
</organism>
<reference evidence="5" key="1">
    <citation type="submission" date="2018-05" db="EMBL/GenBank/DDBJ databases">
        <title>Genome Sequencing of selected type strains of the family Eggerthellaceae.</title>
        <authorList>
            <person name="Danylec N."/>
            <person name="Stoll D.A."/>
            <person name="Doetsch A."/>
            <person name="Huch M."/>
        </authorList>
    </citation>
    <scope>NUCLEOTIDE SEQUENCE [LARGE SCALE GENOMIC DNA]</scope>
    <source>
        <strain evidence="5">DSM 22006</strain>
    </source>
</reference>